<keyword evidence="5" id="KW-0676">Redox-active center</keyword>
<protein>
    <recommendedName>
        <fullName evidence="8">Thioredoxin-like fold domain-containing protein</fullName>
    </recommendedName>
</protein>
<comment type="similarity">
    <text evidence="1">Belongs to the thioredoxin family. DsbA subfamily.</text>
</comment>
<sequence length="358" mass="36223">MNESNDRNDRDDRDDRSTGGGTGGGTGSTGGGTGGTGDGAAPKRTARERIERERALEASRERRRRLLIISSAVVVILGLAAVVGVIAASTDSSKGKGSQAGPVVPPAGARGATRLAIPVGRDDAPSTLTIWEDFRCPVCAQFENVFRDTIHELEKSGDIKVEYHLATIIDGNMGGSGSLRAANAAACAQDAGKFDPYHDVLFQNQPPEPDDAFGKNSRLIELAGKVPGLDTATFRSCVEDGKHDSWVAESNKAFTEGGFRGTPTVLLNGGSIFPDKGGEQISVANLKKWVAEANKGKKPGTASASAPAPASASAAPAPPAGSAAPSGGPASGAPVPQGAPTPPVSASASAPATGPGAP</sequence>
<gene>
    <name evidence="9" type="ORF">SYYSPA8_08090</name>
</gene>
<feature type="region of interest" description="Disordered" evidence="6">
    <location>
        <begin position="90"/>
        <end position="109"/>
    </location>
</feature>
<dbReference type="Gene3D" id="3.40.30.10">
    <property type="entry name" value="Glutaredoxin"/>
    <property type="match status" value="1"/>
</dbReference>
<evidence type="ECO:0000256" key="2">
    <source>
        <dbReference type="ARBA" id="ARBA00022729"/>
    </source>
</evidence>
<dbReference type="PANTHER" id="PTHR13887:SF14">
    <property type="entry name" value="DISULFIDE BOND FORMATION PROTEIN D"/>
    <property type="match status" value="1"/>
</dbReference>
<dbReference type="Proteomes" id="UP001291653">
    <property type="component" value="Unassembled WGS sequence"/>
</dbReference>
<keyword evidence="4" id="KW-1015">Disulfide bond</keyword>
<keyword evidence="2" id="KW-0732">Signal</keyword>
<feature type="compositionally biased region" description="Basic and acidic residues" evidence="6">
    <location>
        <begin position="1"/>
        <end position="17"/>
    </location>
</feature>
<dbReference type="InterPro" id="IPR012336">
    <property type="entry name" value="Thioredoxin-like_fold"/>
</dbReference>
<keyword evidence="7" id="KW-1133">Transmembrane helix</keyword>
<reference evidence="9 10" key="1">
    <citation type="submission" date="2022-10" db="EMBL/GenBank/DDBJ databases">
        <title>Draft genome sequence of Streptomyces sp. YSPA8.</title>
        <authorList>
            <person name="Moriuchi R."/>
            <person name="Dohra H."/>
            <person name="Yamamura H."/>
            <person name="Kodani S."/>
        </authorList>
    </citation>
    <scope>NUCLEOTIDE SEQUENCE [LARGE SCALE GENOMIC DNA]</scope>
    <source>
        <strain evidence="9 10">YSPA8</strain>
    </source>
</reference>
<keyword evidence="3" id="KW-0560">Oxidoreductase</keyword>
<dbReference type="SUPFAM" id="SSF52833">
    <property type="entry name" value="Thioredoxin-like"/>
    <property type="match status" value="1"/>
</dbReference>
<keyword evidence="7" id="KW-0812">Transmembrane</keyword>
<evidence type="ECO:0000256" key="7">
    <source>
        <dbReference type="SAM" id="Phobius"/>
    </source>
</evidence>
<organism evidence="9 10">
    <name type="scientific">Streptomyces yaizuensis</name>
    <dbReference type="NCBI Taxonomy" id="2989713"/>
    <lineage>
        <taxon>Bacteria</taxon>
        <taxon>Bacillati</taxon>
        <taxon>Actinomycetota</taxon>
        <taxon>Actinomycetes</taxon>
        <taxon>Kitasatosporales</taxon>
        <taxon>Streptomycetaceae</taxon>
        <taxon>Streptomyces</taxon>
    </lineage>
</organism>
<keyword evidence="10" id="KW-1185">Reference proteome</keyword>
<evidence type="ECO:0000256" key="5">
    <source>
        <dbReference type="ARBA" id="ARBA00023284"/>
    </source>
</evidence>
<feature type="domain" description="Thioredoxin-like fold" evidence="8">
    <location>
        <begin position="119"/>
        <end position="289"/>
    </location>
</feature>
<dbReference type="CDD" id="cd02972">
    <property type="entry name" value="DsbA_family"/>
    <property type="match status" value="1"/>
</dbReference>
<feature type="transmembrane region" description="Helical" evidence="7">
    <location>
        <begin position="66"/>
        <end position="88"/>
    </location>
</feature>
<dbReference type="PANTHER" id="PTHR13887">
    <property type="entry name" value="GLUTATHIONE S-TRANSFERASE KAPPA"/>
    <property type="match status" value="1"/>
</dbReference>
<dbReference type="EMBL" id="BSBI01000002">
    <property type="protein sequence ID" value="GLF94237.1"/>
    <property type="molecule type" value="Genomic_DNA"/>
</dbReference>
<feature type="region of interest" description="Disordered" evidence="6">
    <location>
        <begin position="296"/>
        <end position="358"/>
    </location>
</feature>
<feature type="compositionally biased region" description="Gly residues" evidence="6">
    <location>
        <begin position="18"/>
        <end position="38"/>
    </location>
</feature>
<keyword evidence="7" id="KW-0472">Membrane</keyword>
<evidence type="ECO:0000256" key="6">
    <source>
        <dbReference type="SAM" id="MobiDB-lite"/>
    </source>
</evidence>
<accession>A0ABQ5NVG1</accession>
<dbReference type="Pfam" id="PF13462">
    <property type="entry name" value="Thioredoxin_4"/>
    <property type="match status" value="1"/>
</dbReference>
<evidence type="ECO:0000256" key="4">
    <source>
        <dbReference type="ARBA" id="ARBA00023157"/>
    </source>
</evidence>
<evidence type="ECO:0000256" key="1">
    <source>
        <dbReference type="ARBA" id="ARBA00005791"/>
    </source>
</evidence>
<feature type="compositionally biased region" description="Basic and acidic residues" evidence="6">
    <location>
        <begin position="45"/>
        <end position="57"/>
    </location>
</feature>
<feature type="region of interest" description="Disordered" evidence="6">
    <location>
        <begin position="1"/>
        <end position="57"/>
    </location>
</feature>
<comment type="caution">
    <text evidence="9">The sequence shown here is derived from an EMBL/GenBank/DDBJ whole genome shotgun (WGS) entry which is preliminary data.</text>
</comment>
<dbReference type="InterPro" id="IPR036249">
    <property type="entry name" value="Thioredoxin-like_sf"/>
</dbReference>
<proteinExistence type="inferred from homology"/>
<feature type="compositionally biased region" description="Low complexity" evidence="6">
    <location>
        <begin position="344"/>
        <end position="358"/>
    </location>
</feature>
<evidence type="ECO:0000313" key="10">
    <source>
        <dbReference type="Proteomes" id="UP001291653"/>
    </source>
</evidence>
<evidence type="ECO:0000313" key="9">
    <source>
        <dbReference type="EMBL" id="GLF94237.1"/>
    </source>
</evidence>
<evidence type="ECO:0000259" key="8">
    <source>
        <dbReference type="Pfam" id="PF13462"/>
    </source>
</evidence>
<feature type="compositionally biased region" description="Low complexity" evidence="6">
    <location>
        <begin position="299"/>
        <end position="336"/>
    </location>
</feature>
<evidence type="ECO:0000256" key="3">
    <source>
        <dbReference type="ARBA" id="ARBA00023002"/>
    </source>
</evidence>
<name>A0ABQ5NVG1_9ACTN</name>